<keyword evidence="1" id="KW-0808">Transferase</keyword>
<protein>
    <submittedName>
        <fullName evidence="4">GNAT family N-acetyltransferase</fullName>
    </submittedName>
</protein>
<dbReference type="InterPro" id="IPR016181">
    <property type="entry name" value="Acyl_CoA_acyltransferase"/>
</dbReference>
<dbReference type="Gene3D" id="3.40.630.30">
    <property type="match status" value="1"/>
</dbReference>
<keyword evidence="5" id="KW-1185">Reference proteome</keyword>
<dbReference type="InterPro" id="IPR000182">
    <property type="entry name" value="GNAT_dom"/>
</dbReference>
<dbReference type="InterPro" id="IPR051016">
    <property type="entry name" value="Diverse_Substrate_AcTransf"/>
</dbReference>
<organism evidence="4 5">
    <name type="scientific">Niabella ginsengisoli</name>
    <dbReference type="NCBI Taxonomy" id="522298"/>
    <lineage>
        <taxon>Bacteria</taxon>
        <taxon>Pseudomonadati</taxon>
        <taxon>Bacteroidota</taxon>
        <taxon>Chitinophagia</taxon>
        <taxon>Chitinophagales</taxon>
        <taxon>Chitinophagaceae</taxon>
        <taxon>Niabella</taxon>
    </lineage>
</organism>
<evidence type="ECO:0000313" key="5">
    <source>
        <dbReference type="Proteomes" id="UP001202248"/>
    </source>
</evidence>
<dbReference type="RefSeq" id="WP_240831211.1">
    <property type="nucleotide sequence ID" value="NZ_JAKWBL010000003.1"/>
</dbReference>
<name>A0ABS9SMJ0_9BACT</name>
<evidence type="ECO:0000256" key="1">
    <source>
        <dbReference type="ARBA" id="ARBA00022679"/>
    </source>
</evidence>
<accession>A0ABS9SMJ0</accession>
<dbReference type="Proteomes" id="UP001202248">
    <property type="component" value="Unassembled WGS sequence"/>
</dbReference>
<evidence type="ECO:0000259" key="3">
    <source>
        <dbReference type="PROSITE" id="PS51186"/>
    </source>
</evidence>
<dbReference type="PROSITE" id="PS51186">
    <property type="entry name" value="GNAT"/>
    <property type="match status" value="1"/>
</dbReference>
<dbReference type="Pfam" id="PF00583">
    <property type="entry name" value="Acetyltransf_1"/>
    <property type="match status" value="1"/>
</dbReference>
<dbReference type="EMBL" id="JAKWBL010000003">
    <property type="protein sequence ID" value="MCH5599374.1"/>
    <property type="molecule type" value="Genomic_DNA"/>
</dbReference>
<reference evidence="4 5" key="1">
    <citation type="submission" date="2022-02" db="EMBL/GenBank/DDBJ databases">
        <authorList>
            <person name="Min J."/>
        </authorList>
    </citation>
    <scope>NUCLEOTIDE SEQUENCE [LARGE SCALE GENOMIC DNA]</scope>
    <source>
        <strain evidence="4 5">GR10-1</strain>
    </source>
</reference>
<dbReference type="CDD" id="cd04301">
    <property type="entry name" value="NAT_SF"/>
    <property type="match status" value="1"/>
</dbReference>
<evidence type="ECO:0000313" key="4">
    <source>
        <dbReference type="EMBL" id="MCH5599374.1"/>
    </source>
</evidence>
<dbReference type="SUPFAM" id="SSF55729">
    <property type="entry name" value="Acyl-CoA N-acyltransferases (Nat)"/>
    <property type="match status" value="1"/>
</dbReference>
<dbReference type="PANTHER" id="PTHR10545">
    <property type="entry name" value="DIAMINE N-ACETYLTRANSFERASE"/>
    <property type="match status" value="1"/>
</dbReference>
<evidence type="ECO:0000256" key="2">
    <source>
        <dbReference type="ARBA" id="ARBA00023315"/>
    </source>
</evidence>
<gene>
    <name evidence="4" type="ORF">MKP09_16370</name>
</gene>
<dbReference type="PANTHER" id="PTHR10545:SF29">
    <property type="entry name" value="GH14572P-RELATED"/>
    <property type="match status" value="1"/>
</dbReference>
<feature type="domain" description="N-acetyltransferase" evidence="3">
    <location>
        <begin position="8"/>
        <end position="154"/>
    </location>
</feature>
<proteinExistence type="predicted"/>
<keyword evidence="2" id="KW-0012">Acyltransferase</keyword>
<comment type="caution">
    <text evidence="4">The sequence shown here is derived from an EMBL/GenBank/DDBJ whole genome shotgun (WGS) entry which is preliminary data.</text>
</comment>
<sequence length="154" mass="17853">MVQTKEDIKIRRATAADCPRILELVQELANYERAPQEVTVNLDHFTESGFGENPVWWGFVAEHAGKIVAFALYYIRFSTWKGQAMYLEDILVTETMRGKGIGKMLMDVLIEEAKEKGFKRICWQVLDWNEPAINFYKKYNASFDGEWMNCAIDV</sequence>